<name>A6KNQ9_RAT</name>
<proteinExistence type="predicted"/>
<dbReference type="Proteomes" id="UP000234681">
    <property type="component" value="Chromosome 1"/>
</dbReference>
<dbReference type="EMBL" id="CH474075">
    <property type="protein sequence ID" value="EDL75878.1"/>
    <property type="molecule type" value="Genomic_DNA"/>
</dbReference>
<dbReference type="AlphaFoldDB" id="A6KNQ9"/>
<reference evidence="2" key="1">
    <citation type="submission" date="2005-09" db="EMBL/GenBank/DDBJ databases">
        <authorList>
            <person name="Mural R.J."/>
            <person name="Li P.W."/>
            <person name="Adams M.D."/>
            <person name="Amanatides P.G."/>
            <person name="Baden-Tillson H."/>
            <person name="Barnstead M."/>
            <person name="Chin S.H."/>
            <person name="Dew I."/>
            <person name="Evans C.A."/>
            <person name="Ferriera S."/>
            <person name="Flanigan M."/>
            <person name="Fosler C."/>
            <person name="Glodek A."/>
            <person name="Gu Z."/>
            <person name="Holt R.A."/>
            <person name="Jennings D."/>
            <person name="Kraft C.L."/>
            <person name="Lu F."/>
            <person name="Nguyen T."/>
            <person name="Nusskern D.R."/>
            <person name="Pfannkoch C.M."/>
            <person name="Sitter C."/>
            <person name="Sutton G.G."/>
            <person name="Venter J.C."/>
            <person name="Wang Z."/>
            <person name="Woodage T."/>
            <person name="Zheng X.H."/>
            <person name="Zhong F."/>
        </authorList>
    </citation>
    <scope>NUCLEOTIDE SEQUENCE [LARGE SCALE GENOMIC DNA]</scope>
    <source>
        <strain>BN</strain>
        <strain evidence="2">Sprague-Dawley</strain>
    </source>
</reference>
<evidence type="ECO:0000313" key="2">
    <source>
        <dbReference type="Proteomes" id="UP000234681"/>
    </source>
</evidence>
<protein>
    <submittedName>
        <fullName evidence="1">RCG22639, isoform CRA_a</fullName>
    </submittedName>
</protein>
<gene>
    <name evidence="1" type="ORF">rCG_22639</name>
</gene>
<organism evidence="1 2">
    <name type="scientific">Rattus norvegicus</name>
    <name type="common">Rat</name>
    <dbReference type="NCBI Taxonomy" id="10116"/>
    <lineage>
        <taxon>Eukaryota</taxon>
        <taxon>Metazoa</taxon>
        <taxon>Chordata</taxon>
        <taxon>Craniata</taxon>
        <taxon>Vertebrata</taxon>
        <taxon>Euteleostomi</taxon>
        <taxon>Mammalia</taxon>
        <taxon>Eutheria</taxon>
        <taxon>Euarchontoglires</taxon>
        <taxon>Glires</taxon>
        <taxon>Rodentia</taxon>
        <taxon>Myomorpha</taxon>
        <taxon>Muroidea</taxon>
        <taxon>Muridae</taxon>
        <taxon>Murinae</taxon>
        <taxon>Rattus</taxon>
    </lineage>
</organism>
<evidence type="ECO:0000313" key="1">
    <source>
        <dbReference type="EMBL" id="EDL75878.1"/>
    </source>
</evidence>
<accession>A6KNQ9</accession>
<sequence>MCVWEPEDNLKCFSSGVNHFFFQTRSLSCWLVLSSSITSLYVIKDNIELCILLPPLPKHWDCSHTSLHLQYLQYAVCTGSRSTPGPSSSTSLDYVYVVSPYQAAVSLYKKQFVPPRPSIHMDYMPAC</sequence>